<evidence type="ECO:0000256" key="16">
    <source>
        <dbReference type="ARBA" id="ARBA00047632"/>
    </source>
</evidence>
<dbReference type="GO" id="GO:0008360">
    <property type="term" value="P:regulation of cell shape"/>
    <property type="evidence" value="ECO:0007669"/>
    <property type="project" value="UniProtKB-KW"/>
</dbReference>
<gene>
    <name evidence="17" type="primary">murD</name>
    <name evidence="21" type="ordered locus">Mahau_1592</name>
</gene>
<dbReference type="InterPro" id="IPR005762">
    <property type="entry name" value="MurD"/>
</dbReference>
<dbReference type="STRING" id="697281.Mahau_1592"/>
<dbReference type="PANTHER" id="PTHR43692">
    <property type="entry name" value="UDP-N-ACETYLMURAMOYLALANINE--D-GLUTAMATE LIGASE"/>
    <property type="match status" value="1"/>
</dbReference>
<dbReference type="AlphaFoldDB" id="F3ZZ21"/>
<keyword evidence="9 17" id="KW-0547">Nucleotide-binding</keyword>
<evidence type="ECO:0000259" key="20">
    <source>
        <dbReference type="Pfam" id="PF08245"/>
    </source>
</evidence>
<dbReference type="HOGENOM" id="CLU_032540_0_0_9"/>
<dbReference type="GO" id="GO:0051301">
    <property type="term" value="P:cell division"/>
    <property type="evidence" value="ECO:0007669"/>
    <property type="project" value="UniProtKB-KW"/>
</dbReference>
<dbReference type="InterPro" id="IPR036615">
    <property type="entry name" value="Mur_ligase_C_dom_sf"/>
</dbReference>
<evidence type="ECO:0000313" key="22">
    <source>
        <dbReference type="Proteomes" id="UP000008457"/>
    </source>
</evidence>
<evidence type="ECO:0000256" key="13">
    <source>
        <dbReference type="ARBA" id="ARBA00023316"/>
    </source>
</evidence>
<dbReference type="InterPro" id="IPR013221">
    <property type="entry name" value="Mur_ligase_cen"/>
</dbReference>
<comment type="pathway">
    <text evidence="3 17 18">Cell wall biogenesis; peptidoglycan biosynthesis.</text>
</comment>
<keyword evidence="17 18" id="KW-0132">Cell division</keyword>
<dbReference type="GO" id="GO:0008764">
    <property type="term" value="F:UDP-N-acetylmuramoylalanine-D-glutamate ligase activity"/>
    <property type="evidence" value="ECO:0007669"/>
    <property type="project" value="UniProtKB-UniRule"/>
</dbReference>
<keyword evidence="17 18" id="KW-0131">Cell cycle</keyword>
<proteinExistence type="inferred from homology"/>
<keyword evidence="10 17" id="KW-0067">ATP-binding</keyword>
<evidence type="ECO:0000256" key="14">
    <source>
        <dbReference type="ARBA" id="ARBA00030398"/>
    </source>
</evidence>
<keyword evidence="8 17" id="KW-0436">Ligase</keyword>
<evidence type="ECO:0000256" key="3">
    <source>
        <dbReference type="ARBA" id="ARBA00004752"/>
    </source>
</evidence>
<comment type="similarity">
    <text evidence="4 17">Belongs to the MurCDEF family.</text>
</comment>
<dbReference type="Gene3D" id="3.40.1190.10">
    <property type="entry name" value="Mur-like, catalytic domain"/>
    <property type="match status" value="1"/>
</dbReference>
<keyword evidence="13 17" id="KW-0961">Cell wall biogenesis/degradation</keyword>
<dbReference type="GO" id="GO:0005737">
    <property type="term" value="C:cytoplasm"/>
    <property type="evidence" value="ECO:0007669"/>
    <property type="project" value="UniProtKB-SubCell"/>
</dbReference>
<dbReference type="KEGG" id="mas:Mahau_1592"/>
<dbReference type="GO" id="GO:0009252">
    <property type="term" value="P:peptidoglycan biosynthetic process"/>
    <property type="evidence" value="ECO:0007669"/>
    <property type="project" value="UniProtKB-UniRule"/>
</dbReference>
<comment type="function">
    <text evidence="1 17 18">Cell wall formation. Catalyzes the addition of glutamate to the nucleotide precursor UDP-N-acetylmuramoyl-L-alanine (UMA).</text>
</comment>
<reference evidence="22" key="1">
    <citation type="submission" date="2010-11" db="EMBL/GenBank/DDBJ databases">
        <title>The complete genome of Mahella australiensis DSM 15567.</title>
        <authorList>
            <consortium name="US DOE Joint Genome Institute (JGI-PGF)"/>
            <person name="Lucas S."/>
            <person name="Copeland A."/>
            <person name="Lapidus A."/>
            <person name="Bruce D."/>
            <person name="Goodwin L."/>
            <person name="Pitluck S."/>
            <person name="Kyrpides N."/>
            <person name="Mavromatis K."/>
            <person name="Pagani I."/>
            <person name="Ivanova N."/>
            <person name="Teshima H."/>
            <person name="Brettin T."/>
            <person name="Detter J.C."/>
            <person name="Han C."/>
            <person name="Tapia R."/>
            <person name="Land M."/>
            <person name="Hauser L."/>
            <person name="Markowitz V."/>
            <person name="Cheng J.-F."/>
            <person name="Hugenholtz P."/>
            <person name="Woyke T."/>
            <person name="Wu D."/>
            <person name="Spring S."/>
            <person name="Pukall R."/>
            <person name="Steenblock K."/>
            <person name="Schneider S."/>
            <person name="Klenk H.-P."/>
            <person name="Eisen J.A."/>
        </authorList>
    </citation>
    <scope>NUCLEOTIDE SEQUENCE [LARGE SCALE GENOMIC DNA]</scope>
    <source>
        <strain evidence="22">DSM 15567 / CIP 107919 / 50-1 BON</strain>
    </source>
</reference>
<dbReference type="InterPro" id="IPR036565">
    <property type="entry name" value="Mur-like_cat_sf"/>
</dbReference>
<evidence type="ECO:0000256" key="7">
    <source>
        <dbReference type="ARBA" id="ARBA00022490"/>
    </source>
</evidence>
<keyword evidence="12 17" id="KW-0573">Peptidoglycan synthesis</keyword>
<feature type="domain" description="Mur ligase C-terminal" evidence="19">
    <location>
        <begin position="313"/>
        <end position="427"/>
    </location>
</feature>
<dbReference type="OrthoDB" id="9809796at2"/>
<dbReference type="SUPFAM" id="SSF51984">
    <property type="entry name" value="MurCD N-terminal domain"/>
    <property type="match status" value="1"/>
</dbReference>
<accession>F3ZZ21</accession>
<organism evidence="21 22">
    <name type="scientific">Mahella australiensis (strain DSM 15567 / CIP 107919 / 50-1 BON)</name>
    <dbReference type="NCBI Taxonomy" id="697281"/>
    <lineage>
        <taxon>Bacteria</taxon>
        <taxon>Bacillati</taxon>
        <taxon>Bacillota</taxon>
        <taxon>Clostridia</taxon>
        <taxon>Thermoanaerobacterales</taxon>
        <taxon>Thermoanaerobacterales Family IV. Incertae Sedis</taxon>
        <taxon>Mahella</taxon>
    </lineage>
</organism>
<evidence type="ECO:0000256" key="10">
    <source>
        <dbReference type="ARBA" id="ARBA00022840"/>
    </source>
</evidence>
<evidence type="ECO:0000256" key="15">
    <source>
        <dbReference type="ARBA" id="ARBA00032324"/>
    </source>
</evidence>
<dbReference type="Pfam" id="PF02875">
    <property type="entry name" value="Mur_ligase_C"/>
    <property type="match status" value="1"/>
</dbReference>
<name>F3ZZ21_MAHA5</name>
<dbReference type="eggNOG" id="COG0771">
    <property type="taxonomic scope" value="Bacteria"/>
</dbReference>
<dbReference type="Proteomes" id="UP000008457">
    <property type="component" value="Chromosome"/>
</dbReference>
<keyword evidence="7 17" id="KW-0963">Cytoplasm</keyword>
<dbReference type="GO" id="GO:0071555">
    <property type="term" value="P:cell wall organization"/>
    <property type="evidence" value="ECO:0007669"/>
    <property type="project" value="UniProtKB-KW"/>
</dbReference>
<comment type="subcellular location">
    <subcellularLocation>
        <location evidence="2 17 18">Cytoplasm</location>
    </subcellularLocation>
</comment>
<reference evidence="21 22" key="2">
    <citation type="journal article" date="2011" name="Stand. Genomic Sci.">
        <title>Complete genome sequence of Mahella australiensis type strain (50-1 BON).</title>
        <authorList>
            <person name="Sikorski J."/>
            <person name="Teshima H."/>
            <person name="Nolan M."/>
            <person name="Lucas S."/>
            <person name="Hammon N."/>
            <person name="Deshpande S."/>
            <person name="Cheng J.F."/>
            <person name="Pitluck S."/>
            <person name="Liolios K."/>
            <person name="Pagani I."/>
            <person name="Ivanova N."/>
            <person name="Huntemann M."/>
            <person name="Mavromatis K."/>
            <person name="Ovchinikova G."/>
            <person name="Pati A."/>
            <person name="Tapia R."/>
            <person name="Han C."/>
            <person name="Goodwin L."/>
            <person name="Chen A."/>
            <person name="Palaniappan K."/>
            <person name="Land M."/>
            <person name="Hauser L."/>
            <person name="Ngatchou-Djao O.D."/>
            <person name="Rohde M."/>
            <person name="Pukall R."/>
            <person name="Spring S."/>
            <person name="Abt B."/>
            <person name="Goker M."/>
            <person name="Detter J.C."/>
            <person name="Woyke T."/>
            <person name="Bristow J."/>
            <person name="Markowitz V."/>
            <person name="Hugenholtz P."/>
            <person name="Eisen J.A."/>
            <person name="Kyrpides N.C."/>
            <person name="Klenk H.P."/>
            <person name="Lapidus A."/>
        </authorList>
    </citation>
    <scope>NUCLEOTIDE SEQUENCE [LARGE SCALE GENOMIC DNA]</scope>
    <source>
        <strain evidence="22">DSM 15567 / CIP 107919 / 50-1 BON</strain>
    </source>
</reference>
<evidence type="ECO:0000256" key="2">
    <source>
        <dbReference type="ARBA" id="ARBA00004496"/>
    </source>
</evidence>
<keyword evidence="22" id="KW-1185">Reference proteome</keyword>
<evidence type="ECO:0000256" key="11">
    <source>
        <dbReference type="ARBA" id="ARBA00022960"/>
    </source>
</evidence>
<keyword evidence="11 17" id="KW-0133">Cell shape</keyword>
<dbReference type="GO" id="GO:0005524">
    <property type="term" value="F:ATP binding"/>
    <property type="evidence" value="ECO:0007669"/>
    <property type="project" value="UniProtKB-UniRule"/>
</dbReference>
<dbReference type="HAMAP" id="MF_00639">
    <property type="entry name" value="MurD"/>
    <property type="match status" value="1"/>
</dbReference>
<dbReference type="EMBL" id="CP002360">
    <property type="protein sequence ID" value="AEE96780.1"/>
    <property type="molecule type" value="Genomic_DNA"/>
</dbReference>
<evidence type="ECO:0000256" key="4">
    <source>
        <dbReference type="ARBA" id="ARBA00010416"/>
    </source>
</evidence>
<dbReference type="Gene3D" id="3.40.50.720">
    <property type="entry name" value="NAD(P)-binding Rossmann-like Domain"/>
    <property type="match status" value="1"/>
</dbReference>
<evidence type="ECO:0000313" key="21">
    <source>
        <dbReference type="EMBL" id="AEE96780.1"/>
    </source>
</evidence>
<feature type="domain" description="Mur ligase central" evidence="20">
    <location>
        <begin position="113"/>
        <end position="291"/>
    </location>
</feature>
<dbReference type="PANTHER" id="PTHR43692:SF1">
    <property type="entry name" value="UDP-N-ACETYLMURAMOYLALANINE--D-GLUTAMATE LIGASE"/>
    <property type="match status" value="1"/>
</dbReference>
<protein>
    <recommendedName>
        <fullName evidence="6 17">UDP-N-acetylmuramoylalanine--D-glutamate ligase</fullName>
        <ecNumber evidence="5 17">6.3.2.9</ecNumber>
    </recommendedName>
    <alternativeName>
        <fullName evidence="15 17">D-glutamic acid-adding enzyme</fullName>
    </alternativeName>
    <alternativeName>
        <fullName evidence="14 17">UDP-N-acetylmuramoyl-L-alanyl-D-glutamate synthetase</fullName>
    </alternativeName>
</protein>
<dbReference type="SUPFAM" id="SSF53623">
    <property type="entry name" value="MurD-like peptide ligases, catalytic domain"/>
    <property type="match status" value="1"/>
</dbReference>
<evidence type="ECO:0000256" key="12">
    <source>
        <dbReference type="ARBA" id="ARBA00022984"/>
    </source>
</evidence>
<dbReference type="SUPFAM" id="SSF53244">
    <property type="entry name" value="MurD-like peptide ligases, peptide-binding domain"/>
    <property type="match status" value="1"/>
</dbReference>
<dbReference type="NCBIfam" id="TIGR01087">
    <property type="entry name" value="murD"/>
    <property type="match status" value="1"/>
</dbReference>
<evidence type="ECO:0000256" key="18">
    <source>
        <dbReference type="RuleBase" id="RU003664"/>
    </source>
</evidence>
<dbReference type="UniPathway" id="UPA00219"/>
<dbReference type="Pfam" id="PF08245">
    <property type="entry name" value="Mur_ligase_M"/>
    <property type="match status" value="1"/>
</dbReference>
<evidence type="ECO:0000256" key="6">
    <source>
        <dbReference type="ARBA" id="ARBA00015655"/>
    </source>
</evidence>
<dbReference type="InterPro" id="IPR004101">
    <property type="entry name" value="Mur_ligase_C"/>
</dbReference>
<evidence type="ECO:0000259" key="19">
    <source>
        <dbReference type="Pfam" id="PF02875"/>
    </source>
</evidence>
<comment type="catalytic activity">
    <reaction evidence="16 17 18">
        <text>UDP-N-acetyl-alpha-D-muramoyl-L-alanine + D-glutamate + ATP = UDP-N-acetyl-alpha-D-muramoyl-L-alanyl-D-glutamate + ADP + phosphate + H(+)</text>
        <dbReference type="Rhea" id="RHEA:16429"/>
        <dbReference type="ChEBI" id="CHEBI:15378"/>
        <dbReference type="ChEBI" id="CHEBI:29986"/>
        <dbReference type="ChEBI" id="CHEBI:30616"/>
        <dbReference type="ChEBI" id="CHEBI:43474"/>
        <dbReference type="ChEBI" id="CHEBI:83898"/>
        <dbReference type="ChEBI" id="CHEBI:83900"/>
        <dbReference type="ChEBI" id="CHEBI:456216"/>
        <dbReference type="EC" id="6.3.2.9"/>
    </reaction>
</comment>
<evidence type="ECO:0000256" key="1">
    <source>
        <dbReference type="ARBA" id="ARBA00002734"/>
    </source>
</evidence>
<evidence type="ECO:0000256" key="9">
    <source>
        <dbReference type="ARBA" id="ARBA00022741"/>
    </source>
</evidence>
<sequence>MELKDKRILIIGMALSGIAAAKVLYRHGAHIILNDIKEQCELGDALNQLEGIKAEYAFGAEPDELLERCDMAIVSPGVPFDKPFVKKARSLGIELIGEVELAYRLSNVPIAAITGTNGKTTTTALTGHIFKLAGVNTFVCGNIGMPMISAIEQYGPGDVVVAEISSFQLESIRYFKPHVSAILNITEDHLNRHGTFDNYIAIKSRIFMNQGPDDYVVLNMDNEPCRQLIELPNAHVLPFSRKQELDEGAMVKDNYIICRLNSREDKICRVNDIKIPGKHNLENALASAAIAYAMGIGPDVIAQGLRTFEGVEHRIEFVDEIDGVRFINDSKGTNPDAAVKAIEAVDGPIILIAGGMDKHADFTGFIEAFDSKVKALVLLGETADQIASAARRMGFDNIYKVHSLQEAVEQAWHLSSAGDCILLSPACASWDMFDNFEQRGMVFKEAVRKLRR</sequence>
<dbReference type="Gene3D" id="3.90.190.20">
    <property type="entry name" value="Mur ligase, C-terminal domain"/>
    <property type="match status" value="1"/>
</dbReference>
<dbReference type="RefSeq" id="WP_013781209.1">
    <property type="nucleotide sequence ID" value="NC_015520.1"/>
</dbReference>
<dbReference type="EC" id="6.3.2.9" evidence="5 17"/>
<dbReference type="Pfam" id="PF21799">
    <property type="entry name" value="MurD-like_N"/>
    <property type="match status" value="1"/>
</dbReference>
<evidence type="ECO:0000256" key="5">
    <source>
        <dbReference type="ARBA" id="ARBA00012212"/>
    </source>
</evidence>
<evidence type="ECO:0000256" key="17">
    <source>
        <dbReference type="HAMAP-Rule" id="MF_00639"/>
    </source>
</evidence>
<evidence type="ECO:0000256" key="8">
    <source>
        <dbReference type="ARBA" id="ARBA00022598"/>
    </source>
</evidence>
<feature type="binding site" evidence="17">
    <location>
        <begin position="115"/>
        <end position="121"/>
    </location>
    <ligand>
        <name>ATP</name>
        <dbReference type="ChEBI" id="CHEBI:30616"/>
    </ligand>
</feature>